<organism evidence="5 6">
    <name type="scientific">Meinhardsimonia xiamenensis</name>
    <dbReference type="NCBI Taxonomy" id="990712"/>
    <lineage>
        <taxon>Bacteria</taxon>
        <taxon>Pseudomonadati</taxon>
        <taxon>Pseudomonadota</taxon>
        <taxon>Alphaproteobacteria</taxon>
        <taxon>Rhodobacterales</taxon>
        <taxon>Paracoccaceae</taxon>
        <taxon>Meinhardsimonia</taxon>
    </lineage>
</organism>
<accession>A0A1G9GPY0</accession>
<evidence type="ECO:0000256" key="3">
    <source>
        <dbReference type="SAM" id="MobiDB-lite"/>
    </source>
</evidence>
<proteinExistence type="predicted"/>
<dbReference type="GO" id="GO:0005737">
    <property type="term" value="C:cytoplasm"/>
    <property type="evidence" value="ECO:0007669"/>
    <property type="project" value="TreeGrafter"/>
</dbReference>
<protein>
    <submittedName>
        <fullName evidence="5">Arylsulfatase A</fullName>
    </submittedName>
</protein>
<evidence type="ECO:0000259" key="4">
    <source>
        <dbReference type="Pfam" id="PF00884"/>
    </source>
</evidence>
<dbReference type="AlphaFoldDB" id="A0A1G9GPY0"/>
<evidence type="ECO:0000256" key="1">
    <source>
        <dbReference type="ARBA" id="ARBA00022723"/>
    </source>
</evidence>
<dbReference type="STRING" id="990712.SAMN05216257_10853"/>
<dbReference type="Gene3D" id="3.40.720.10">
    <property type="entry name" value="Alkaline Phosphatase, subunit A"/>
    <property type="match status" value="1"/>
</dbReference>
<dbReference type="InterPro" id="IPR017850">
    <property type="entry name" value="Alkaline_phosphatase_core_sf"/>
</dbReference>
<dbReference type="SUPFAM" id="SSF53649">
    <property type="entry name" value="Alkaline phosphatase-like"/>
    <property type="match status" value="1"/>
</dbReference>
<dbReference type="EMBL" id="FNFV01000008">
    <property type="protein sequence ID" value="SDL02739.1"/>
    <property type="molecule type" value="Genomic_DNA"/>
</dbReference>
<reference evidence="6" key="1">
    <citation type="submission" date="2016-10" db="EMBL/GenBank/DDBJ databases">
        <authorList>
            <person name="Varghese N."/>
            <person name="Submissions S."/>
        </authorList>
    </citation>
    <scope>NUCLEOTIDE SEQUENCE [LARGE SCALE GENOMIC DNA]</scope>
    <source>
        <strain evidence="6">CGMCC 1.10789</strain>
    </source>
</reference>
<keyword evidence="2" id="KW-0378">Hydrolase</keyword>
<dbReference type="RefSeq" id="WP_092501175.1">
    <property type="nucleotide sequence ID" value="NZ_FNFV01000008.1"/>
</dbReference>
<gene>
    <name evidence="5" type="ORF">SAMN05216257_10853</name>
</gene>
<feature type="domain" description="Sulfatase N-terminal" evidence="4">
    <location>
        <begin position="5"/>
        <end position="375"/>
    </location>
</feature>
<dbReference type="PANTHER" id="PTHR45953:SF1">
    <property type="entry name" value="IDURONATE 2-SULFATASE"/>
    <property type="match status" value="1"/>
</dbReference>
<dbReference type="GO" id="GO:0008484">
    <property type="term" value="F:sulfuric ester hydrolase activity"/>
    <property type="evidence" value="ECO:0007669"/>
    <property type="project" value="TreeGrafter"/>
</dbReference>
<dbReference type="PANTHER" id="PTHR45953">
    <property type="entry name" value="IDURONATE 2-SULFATASE"/>
    <property type="match status" value="1"/>
</dbReference>
<evidence type="ECO:0000313" key="6">
    <source>
        <dbReference type="Proteomes" id="UP000199328"/>
    </source>
</evidence>
<evidence type="ECO:0000256" key="2">
    <source>
        <dbReference type="ARBA" id="ARBA00022801"/>
    </source>
</evidence>
<keyword evidence="6" id="KW-1185">Reference proteome</keyword>
<dbReference type="Pfam" id="PF00884">
    <property type="entry name" value="Sulfatase"/>
    <property type="match status" value="1"/>
</dbReference>
<sequence>MPRDNILLITADQLTARALTGPLGALVPTPNLDRLAAQSVNFARHYTVAVPCGPARASLLTGLYAMNHRAIRNGTPLARHHATVATEARRAGYEPLLFGYTDTAADPTDRDPEDPDLFTYEGVAPGFRELVEMRAETGHEWPGYLWEKGYRPAPGSEDGPIPWHQRPKSPPGRALRPSDPAIYAAEHSDTAYLTDRTLTALEMRKGRGWFAHVSYLRPHPPLVAPEPWNRLIDPAAVPLPVRDRPTHPWLDAWFATPAATGLFWGFDGDCADMPDELMRECIAVYLGLVAELDHHVGRILQWLETSGEAERTFVIFTADHGEMLGAHAMWGKDSPFENAWHVPLMIRDPRRSGQGGRVVEHFTESVDVTPTILARIGRTPPPAMDGRPLLPFLEGAEPEGWRDAVMGEMDYGHPTRPTRLQAALGLGPDETSVTIWREARWKYVRFGGGLPPLLFDLEADPEETRNLADDAALAAEMHRLAGRIIDRMCARRDRRLTGYSSGE</sequence>
<dbReference type="InterPro" id="IPR000917">
    <property type="entry name" value="Sulfatase_N"/>
</dbReference>
<keyword evidence="1" id="KW-0479">Metal-binding</keyword>
<evidence type="ECO:0000313" key="5">
    <source>
        <dbReference type="EMBL" id="SDL02739.1"/>
    </source>
</evidence>
<feature type="region of interest" description="Disordered" evidence="3">
    <location>
        <begin position="156"/>
        <end position="178"/>
    </location>
</feature>
<dbReference type="GO" id="GO:0046872">
    <property type="term" value="F:metal ion binding"/>
    <property type="evidence" value="ECO:0007669"/>
    <property type="project" value="UniProtKB-KW"/>
</dbReference>
<dbReference type="Proteomes" id="UP000199328">
    <property type="component" value="Unassembled WGS sequence"/>
</dbReference>
<dbReference type="OrthoDB" id="9795675at2"/>
<name>A0A1G9GPY0_9RHOB</name>